<dbReference type="GO" id="GO:0030527">
    <property type="term" value="F:structural constituent of chromatin"/>
    <property type="evidence" value="ECO:0007669"/>
    <property type="project" value="InterPro"/>
</dbReference>
<keyword evidence="9" id="KW-0539">Nucleus</keyword>
<dbReference type="GO" id="GO:0046982">
    <property type="term" value="F:protein heterodimerization activity"/>
    <property type="evidence" value="ECO:0007669"/>
    <property type="project" value="InterPro"/>
</dbReference>
<keyword evidence="6" id="KW-0597">Phosphoprotein</keyword>
<dbReference type="Gene3D" id="1.10.20.10">
    <property type="entry name" value="Histone, subunit A"/>
    <property type="match status" value="1"/>
</dbReference>
<evidence type="ECO:0000256" key="2">
    <source>
        <dbReference type="ARBA" id="ARBA00004286"/>
    </source>
</evidence>
<feature type="domain" description="TTF-type" evidence="12">
    <location>
        <begin position="109"/>
        <end position="193"/>
    </location>
</feature>
<evidence type="ECO:0000256" key="10">
    <source>
        <dbReference type="ARBA" id="ARBA00023269"/>
    </source>
</evidence>
<dbReference type="SMART" id="SM00428">
    <property type="entry name" value="H3"/>
    <property type="match status" value="1"/>
</dbReference>
<protein>
    <recommendedName>
        <fullName evidence="4">Histone H3.2</fullName>
    </recommendedName>
</protein>
<dbReference type="PANTHER" id="PTHR45749:SF35">
    <property type="entry name" value="AC-LIKE TRANSPOSASE-RELATED"/>
    <property type="match status" value="1"/>
</dbReference>
<dbReference type="InterPro" id="IPR008906">
    <property type="entry name" value="HATC_C_dom"/>
</dbReference>
<dbReference type="AlphaFoldDB" id="A0AA38WTY6"/>
<evidence type="ECO:0000313" key="13">
    <source>
        <dbReference type="EMBL" id="KAJ9567830.1"/>
    </source>
</evidence>
<name>A0AA38WTY6_9ASTR</name>
<keyword evidence="10" id="KW-0544">Nucleosome core</keyword>
<dbReference type="PROSITE" id="PS00959">
    <property type="entry name" value="HISTONE_H3_2"/>
    <property type="match status" value="1"/>
</dbReference>
<dbReference type="SUPFAM" id="SSF53098">
    <property type="entry name" value="Ribonuclease H-like"/>
    <property type="match status" value="1"/>
</dbReference>
<comment type="caution">
    <text evidence="13">The sequence shown here is derived from an EMBL/GenBank/DDBJ whole genome shotgun (WGS) entry which is preliminary data.</text>
</comment>
<dbReference type="SMART" id="SM00597">
    <property type="entry name" value="ZnF_TTF"/>
    <property type="match status" value="1"/>
</dbReference>
<keyword evidence="5" id="KW-0158">Chromosome</keyword>
<evidence type="ECO:0000259" key="12">
    <source>
        <dbReference type="SMART" id="SM00597"/>
    </source>
</evidence>
<evidence type="ECO:0000313" key="14">
    <source>
        <dbReference type="Proteomes" id="UP001172457"/>
    </source>
</evidence>
<evidence type="ECO:0000256" key="8">
    <source>
        <dbReference type="ARBA" id="ARBA00023125"/>
    </source>
</evidence>
<dbReference type="EMBL" id="JARYMX010000001">
    <property type="protein sequence ID" value="KAJ9567830.1"/>
    <property type="molecule type" value="Genomic_DNA"/>
</dbReference>
<evidence type="ECO:0000256" key="7">
    <source>
        <dbReference type="ARBA" id="ARBA00022990"/>
    </source>
</evidence>
<dbReference type="InterPro" id="IPR012337">
    <property type="entry name" value="RNaseH-like_sf"/>
</dbReference>
<dbReference type="InterPro" id="IPR000164">
    <property type="entry name" value="Histone_H3/CENP-A"/>
</dbReference>
<keyword evidence="8" id="KW-0238">DNA-binding</keyword>
<evidence type="ECO:0000256" key="9">
    <source>
        <dbReference type="ARBA" id="ARBA00023242"/>
    </source>
</evidence>
<dbReference type="GO" id="GO:0000786">
    <property type="term" value="C:nucleosome"/>
    <property type="evidence" value="ECO:0007669"/>
    <property type="project" value="UniProtKB-KW"/>
</dbReference>
<dbReference type="Pfam" id="PF05699">
    <property type="entry name" value="Dimer_Tnp_hAT"/>
    <property type="match status" value="1"/>
</dbReference>
<dbReference type="GO" id="GO:0005634">
    <property type="term" value="C:nucleus"/>
    <property type="evidence" value="ECO:0007669"/>
    <property type="project" value="UniProtKB-SubCell"/>
</dbReference>
<comment type="subcellular location">
    <subcellularLocation>
        <location evidence="2">Chromosome</location>
    </subcellularLocation>
    <subcellularLocation>
        <location evidence="1">Nucleus</location>
    </subcellularLocation>
</comment>
<dbReference type="FunFam" id="1.10.20.10:FF:000078">
    <property type="entry name" value="Histone H3"/>
    <property type="match status" value="1"/>
</dbReference>
<evidence type="ECO:0000256" key="11">
    <source>
        <dbReference type="SAM" id="MobiDB-lite"/>
    </source>
</evidence>
<dbReference type="PRINTS" id="PR00622">
    <property type="entry name" value="HISTONEH3"/>
</dbReference>
<organism evidence="13 14">
    <name type="scientific">Centaurea solstitialis</name>
    <name type="common">yellow star-thistle</name>
    <dbReference type="NCBI Taxonomy" id="347529"/>
    <lineage>
        <taxon>Eukaryota</taxon>
        <taxon>Viridiplantae</taxon>
        <taxon>Streptophyta</taxon>
        <taxon>Embryophyta</taxon>
        <taxon>Tracheophyta</taxon>
        <taxon>Spermatophyta</taxon>
        <taxon>Magnoliopsida</taxon>
        <taxon>eudicotyledons</taxon>
        <taxon>Gunneridae</taxon>
        <taxon>Pentapetalae</taxon>
        <taxon>asterids</taxon>
        <taxon>campanulids</taxon>
        <taxon>Asterales</taxon>
        <taxon>Asteraceae</taxon>
        <taxon>Carduoideae</taxon>
        <taxon>Cardueae</taxon>
        <taxon>Centaureinae</taxon>
        <taxon>Centaurea</taxon>
    </lineage>
</organism>
<evidence type="ECO:0000256" key="3">
    <source>
        <dbReference type="ARBA" id="ARBA00010343"/>
    </source>
</evidence>
<dbReference type="PANTHER" id="PTHR45749">
    <property type="match status" value="1"/>
</dbReference>
<keyword evidence="7" id="KW-0007">Acetylation</keyword>
<dbReference type="InterPro" id="IPR009072">
    <property type="entry name" value="Histone-fold"/>
</dbReference>
<gene>
    <name evidence="13" type="ORF">OSB04_003796</name>
</gene>
<dbReference type="InterPro" id="IPR007125">
    <property type="entry name" value="H2A/H2B/H3"/>
</dbReference>
<dbReference type="InterPro" id="IPR006580">
    <property type="entry name" value="Znf_TTF"/>
</dbReference>
<dbReference type="Proteomes" id="UP001172457">
    <property type="component" value="Chromosome 1"/>
</dbReference>
<proteinExistence type="inferred from homology"/>
<dbReference type="Pfam" id="PF00125">
    <property type="entry name" value="Histone"/>
    <property type="match status" value="1"/>
</dbReference>
<keyword evidence="14" id="KW-1185">Reference proteome</keyword>
<dbReference type="PROSITE" id="PS00322">
    <property type="entry name" value="HISTONE_H3_1"/>
    <property type="match status" value="1"/>
</dbReference>
<evidence type="ECO:0000256" key="6">
    <source>
        <dbReference type="ARBA" id="ARBA00022553"/>
    </source>
</evidence>
<comment type="similarity">
    <text evidence="3">Belongs to the histone H3 family.</text>
</comment>
<reference evidence="13" key="1">
    <citation type="submission" date="2023-03" db="EMBL/GenBank/DDBJ databases">
        <title>Chromosome-scale reference genome and RAD-based genetic map of yellow starthistle (Centaurea solstitialis) reveal putative structural variation and QTLs associated with invader traits.</title>
        <authorList>
            <person name="Reatini B."/>
            <person name="Cang F.A."/>
            <person name="Jiang Q."/>
            <person name="Mckibben M.T.W."/>
            <person name="Barker M.S."/>
            <person name="Rieseberg L.H."/>
            <person name="Dlugosch K.M."/>
        </authorList>
    </citation>
    <scope>NUCLEOTIDE SEQUENCE</scope>
    <source>
        <strain evidence="13">CAN-66</strain>
        <tissue evidence="13">Leaf</tissue>
    </source>
</reference>
<dbReference type="SUPFAM" id="SSF47113">
    <property type="entry name" value="Histone-fold"/>
    <property type="match status" value="1"/>
</dbReference>
<dbReference type="FunFam" id="1.10.20.10:FF:000044">
    <property type="entry name" value="Histone H3.3"/>
    <property type="match status" value="1"/>
</dbReference>
<evidence type="ECO:0000256" key="1">
    <source>
        <dbReference type="ARBA" id="ARBA00004123"/>
    </source>
</evidence>
<feature type="region of interest" description="Disordered" evidence="11">
    <location>
        <begin position="766"/>
        <end position="799"/>
    </location>
</feature>
<dbReference type="CDD" id="cd22911">
    <property type="entry name" value="HFD_H3"/>
    <property type="match status" value="1"/>
</dbReference>
<evidence type="ECO:0000256" key="4">
    <source>
        <dbReference type="ARBA" id="ARBA00017724"/>
    </source>
</evidence>
<dbReference type="GO" id="GO:0003677">
    <property type="term" value="F:DNA binding"/>
    <property type="evidence" value="ECO:0007669"/>
    <property type="project" value="UniProtKB-KW"/>
</dbReference>
<sequence>MHKFVKPIGSSNEKLDKDDVEHQINVEVEPQNVSDSDEHFDAMSEHDVEHQNDRDENVDGPSFDIYDPRNWDNLDAKSRDIIVEKGPIRELNIVFPLDNASRHFSYAYYDKKIPNGETRDRKWLIYSKHADKVYCFCCKLFKSKNYRNAIANEGFRDWKHLGERLKEHEKSIEHINNMASWNELKVRLDTNQTIDKDLQQEILREKERWRQVLLRIIAAVKYLAKYSLPFRGSNEKLYQHGNGNFLGLIEMLGQFDGVIQGHIKRIQSHEIHYHYLGPRIQNELISLLAQNVKADMAHSCVKAVTFFGIVQRIYTLFSSSTKRWKVLTDNVSDLTVKSLCNTRWESRIKSVKAIRFQAPQIRSALLELCKSCDDAKTKSEAESLVSAIENFEFLLGMIIWYDILFAINMVSKKLQFKSMCINATMEQFEGVMKYFEKYRIEGFASSMVTAKEIACEMNIDPTFLIKRHVVRKKQFDESNHGEEMQASEEENFRINYFLTIVDVAISSLNTRFEQLKIFESIFGFLFDSDKLKSLDENELKNCCAKFGDTFSHNNMVDVDVHDFYSELKVLQVTLPSKSMSAIEILDFVNVTDCYPNVSVAYRIMLTVPVTVASAERSFSKLKLLKTYLRSSMSQERLNGLTILCIEKDMLDSINLDVVIDDFASKNARRNHEEKDEDEDDVGFGGGLIYAINVHTVDARFSNFCKTHCGKAGDLVDKGGRVIEKIKSTPPPSVSTPALRAAYCILDEIKGRLLKLFTLMARTKQTARKSTGGKAPRKQLATKAARKSAPTTGGVKKPHRYRPGTVALREIRKYQKSTELLIRKLPFQRLVREIAQDFKTDLRFQSHAVLALQEAAEAYLVGLFEDTNLCAIHAKRVTIMPKDIQLARRIRGERA</sequence>
<accession>A0AA38WTY6</accession>
<evidence type="ECO:0000256" key="5">
    <source>
        <dbReference type="ARBA" id="ARBA00022454"/>
    </source>
</evidence>